<organism evidence="4 5">
    <name type="scientific">Allacma fusca</name>
    <dbReference type="NCBI Taxonomy" id="39272"/>
    <lineage>
        <taxon>Eukaryota</taxon>
        <taxon>Metazoa</taxon>
        <taxon>Ecdysozoa</taxon>
        <taxon>Arthropoda</taxon>
        <taxon>Hexapoda</taxon>
        <taxon>Collembola</taxon>
        <taxon>Symphypleona</taxon>
        <taxon>Sminthuridae</taxon>
        <taxon>Allacma</taxon>
    </lineage>
</organism>
<dbReference type="GO" id="GO:0043161">
    <property type="term" value="P:proteasome-mediated ubiquitin-dependent protein catabolic process"/>
    <property type="evidence" value="ECO:0007669"/>
    <property type="project" value="TreeGrafter"/>
</dbReference>
<dbReference type="Pfam" id="PF08059">
    <property type="entry name" value="SEP"/>
    <property type="match status" value="1"/>
</dbReference>
<evidence type="ECO:0000256" key="1">
    <source>
        <dbReference type="SAM" id="Coils"/>
    </source>
</evidence>
<evidence type="ECO:0000313" key="4">
    <source>
        <dbReference type="EMBL" id="CAG7827661.1"/>
    </source>
</evidence>
<dbReference type="PROSITE" id="PS51399">
    <property type="entry name" value="SEP"/>
    <property type="match status" value="1"/>
</dbReference>
<comment type="caution">
    <text evidence="4">The sequence shown here is derived from an EMBL/GenBank/DDBJ whole genome shotgun (WGS) entry which is preliminary data.</text>
</comment>
<dbReference type="GO" id="GO:0043130">
    <property type="term" value="F:ubiquitin binding"/>
    <property type="evidence" value="ECO:0007669"/>
    <property type="project" value="TreeGrafter"/>
</dbReference>
<dbReference type="InterPro" id="IPR012989">
    <property type="entry name" value="SEP_domain"/>
</dbReference>
<name>A0A8J2L7S2_9HEXA</name>
<feature type="compositionally biased region" description="Polar residues" evidence="2">
    <location>
        <begin position="64"/>
        <end position="81"/>
    </location>
</feature>
<evidence type="ECO:0000313" key="5">
    <source>
        <dbReference type="Proteomes" id="UP000708208"/>
    </source>
</evidence>
<dbReference type="Proteomes" id="UP000708208">
    <property type="component" value="Unassembled WGS sequence"/>
</dbReference>
<feature type="coiled-coil region" evidence="1">
    <location>
        <begin position="214"/>
        <end position="269"/>
    </location>
</feature>
<sequence length="567" mass="62381">MEQTRGSGFNNPTMKQFPFIVLGVSGDTSKSSSESSISPDTIPELPGSKHIYQNCFNGREVNEKTANPSSSNPRNIETSKSSGVVFSEKRVKTVSPFTVPSNFILPSRSIAVQKPCNTSSANLQHAAKSTGNSGDCVTESQRLGLVALSKTFSNRENISGEGIKMSGEVTVVAGKSDDKKTRTLRPSHKDIGSINDCEHLQRVQDKISKIFAAMQQREDEIFRLKSEVKNLKDILNKNSTDSSTSKTVYHNMQKQLNNIEEKIELQRLENLHSSGTSPVSSKVSSSGSVNFEMDFDKFLDAIKQLNRRVENGQSMELCFTNGGASFKKWDGINITVYKNGLLLDGEKDFLPLTSSRARYFVQDVIDGFFPNEFQNTYPQGVYMIVKDIRKAIYTGDAHFSGSGRVLNDTTELPNLVPGKYLSGLKQRQYSLPSVKPASVSKSVSVDALNKTLAASDSDASLQVLPAIHASYEVLLAKKVLGFEDKMIAVKLKNIVTGQCYRLKVSIFAKVGEVIDHLNRSLEIGFDENLVLIQSLPVGILAVHSATLKDYGVDSNTLLYLRIEKLCS</sequence>
<reference evidence="4" key="1">
    <citation type="submission" date="2021-06" db="EMBL/GenBank/DDBJ databases">
        <authorList>
            <person name="Hodson N. C."/>
            <person name="Mongue J. A."/>
            <person name="Jaron S. K."/>
        </authorList>
    </citation>
    <scope>NUCLEOTIDE SEQUENCE</scope>
</reference>
<feature type="region of interest" description="Disordered" evidence="2">
    <location>
        <begin position="61"/>
        <end position="81"/>
    </location>
</feature>
<dbReference type="OrthoDB" id="25887at2759"/>
<evidence type="ECO:0000256" key="2">
    <source>
        <dbReference type="SAM" id="MobiDB-lite"/>
    </source>
</evidence>
<dbReference type="EMBL" id="CAJVCH010544379">
    <property type="protein sequence ID" value="CAG7827661.1"/>
    <property type="molecule type" value="Genomic_DNA"/>
</dbReference>
<keyword evidence="5" id="KW-1185">Reference proteome</keyword>
<feature type="domain" description="SEP" evidence="3">
    <location>
        <begin position="329"/>
        <end position="394"/>
    </location>
</feature>
<dbReference type="PANTHER" id="PTHR23333">
    <property type="entry name" value="UBX DOMAIN CONTAINING PROTEIN"/>
    <property type="match status" value="1"/>
</dbReference>
<dbReference type="AlphaFoldDB" id="A0A8J2L7S2"/>
<protein>
    <recommendedName>
        <fullName evidence="3">SEP domain-containing protein</fullName>
    </recommendedName>
</protein>
<keyword evidence="1" id="KW-0175">Coiled coil</keyword>
<dbReference type="PANTHER" id="PTHR23333:SF4">
    <property type="entry name" value="UBX DOMAIN-CONTAINING PROTEIN 11"/>
    <property type="match status" value="1"/>
</dbReference>
<evidence type="ECO:0000259" key="3">
    <source>
        <dbReference type="PROSITE" id="PS51399"/>
    </source>
</evidence>
<proteinExistence type="predicted"/>
<accession>A0A8J2L7S2</accession>
<gene>
    <name evidence="4" type="ORF">AFUS01_LOCUS37636</name>
</gene>